<proteinExistence type="predicted"/>
<evidence type="ECO:0000313" key="1">
    <source>
        <dbReference type="EMBL" id="GIY63953.1"/>
    </source>
</evidence>
<dbReference type="EMBL" id="BPLQ01012247">
    <property type="protein sequence ID" value="GIY63953.1"/>
    <property type="molecule type" value="Genomic_DNA"/>
</dbReference>
<dbReference type="InterPro" id="IPR008042">
    <property type="entry name" value="Retrotrans_Pao"/>
</dbReference>
<dbReference type="PANTHER" id="PTHR47331:SF1">
    <property type="entry name" value="GAG-LIKE PROTEIN"/>
    <property type="match status" value="1"/>
</dbReference>
<name>A0AAV4V1R4_9ARAC</name>
<evidence type="ECO:0008006" key="3">
    <source>
        <dbReference type="Google" id="ProtNLM"/>
    </source>
</evidence>
<dbReference type="AlphaFoldDB" id="A0AAV4V1R4"/>
<keyword evidence="2" id="KW-1185">Reference proteome</keyword>
<comment type="caution">
    <text evidence="1">The sequence shown here is derived from an EMBL/GenBank/DDBJ whole genome shotgun (WGS) entry which is preliminary data.</text>
</comment>
<organism evidence="1 2">
    <name type="scientific">Caerostris darwini</name>
    <dbReference type="NCBI Taxonomy" id="1538125"/>
    <lineage>
        <taxon>Eukaryota</taxon>
        <taxon>Metazoa</taxon>
        <taxon>Ecdysozoa</taxon>
        <taxon>Arthropoda</taxon>
        <taxon>Chelicerata</taxon>
        <taxon>Arachnida</taxon>
        <taxon>Araneae</taxon>
        <taxon>Araneomorphae</taxon>
        <taxon>Entelegynae</taxon>
        <taxon>Araneoidea</taxon>
        <taxon>Araneidae</taxon>
        <taxon>Caerostris</taxon>
    </lineage>
</organism>
<reference evidence="1 2" key="1">
    <citation type="submission" date="2021-06" db="EMBL/GenBank/DDBJ databases">
        <title>Caerostris darwini draft genome.</title>
        <authorList>
            <person name="Kono N."/>
            <person name="Arakawa K."/>
        </authorList>
    </citation>
    <scope>NUCLEOTIDE SEQUENCE [LARGE SCALE GENOMIC DNA]</scope>
</reference>
<dbReference type="Pfam" id="PF05380">
    <property type="entry name" value="Peptidase_A17"/>
    <property type="match status" value="1"/>
</dbReference>
<gene>
    <name evidence="1" type="primary">AVEN_91150_1</name>
    <name evidence="1" type="ORF">CDAR_255351</name>
</gene>
<sequence length="105" mass="12279">MLISIAHRLFDPFGVASTVMVCPKLMLQETWKMSLGWDEEIKGILREEFIRWFNYLKALKQIYLPRWIKVTPEIFDNVFCDASKDAYAAVAYLVFHGECNVPTIF</sequence>
<dbReference type="PANTHER" id="PTHR47331">
    <property type="entry name" value="PHD-TYPE DOMAIN-CONTAINING PROTEIN"/>
    <property type="match status" value="1"/>
</dbReference>
<evidence type="ECO:0000313" key="2">
    <source>
        <dbReference type="Proteomes" id="UP001054837"/>
    </source>
</evidence>
<protein>
    <recommendedName>
        <fullName evidence="3">Reverse transcriptase/retrotransposon-derived protein RNase H-like domain-containing protein</fullName>
    </recommendedName>
</protein>
<accession>A0AAV4V1R4</accession>
<dbReference type="Proteomes" id="UP001054837">
    <property type="component" value="Unassembled WGS sequence"/>
</dbReference>